<dbReference type="OrthoDB" id="6020543at2759"/>
<reference evidence="1" key="1">
    <citation type="submission" date="2021-07" db="EMBL/GenBank/DDBJ databases">
        <authorList>
            <person name="Branca A.L. A."/>
        </authorList>
    </citation>
    <scope>NUCLEOTIDE SEQUENCE</scope>
</reference>
<keyword evidence="2" id="KW-1185">Reference proteome</keyword>
<dbReference type="SUPFAM" id="SSF53474">
    <property type="entry name" value="alpha/beta-Hydrolases"/>
    <property type="match status" value="1"/>
</dbReference>
<protein>
    <submittedName>
        <fullName evidence="1">Uncharacterized protein</fullName>
    </submittedName>
</protein>
<dbReference type="Gene3D" id="3.40.50.1820">
    <property type="entry name" value="alpha/beta hydrolase"/>
    <property type="match status" value="1"/>
</dbReference>
<proteinExistence type="predicted"/>
<dbReference type="GO" id="GO:0072330">
    <property type="term" value="P:monocarboxylic acid biosynthetic process"/>
    <property type="evidence" value="ECO:0007669"/>
    <property type="project" value="UniProtKB-ARBA"/>
</dbReference>
<dbReference type="GO" id="GO:0017000">
    <property type="term" value="P:antibiotic biosynthetic process"/>
    <property type="evidence" value="ECO:0007669"/>
    <property type="project" value="UniProtKB-ARBA"/>
</dbReference>
<dbReference type="InterPro" id="IPR029058">
    <property type="entry name" value="AB_hydrolase_fold"/>
</dbReference>
<gene>
    <name evidence="1" type="ORF">PEGY_LOCUS6708</name>
</gene>
<name>A0A9W4KF35_9EURO</name>
<sequence>MYNRNPSITVPTSNMESWSGNQIDPVANLKSRKIYMQVGTSDTTVGPNVMSQLKAQLAKFADTASTTYITTQSAAHTFPTDFDGSGDNQCGSALSPYISNCNYDGAGAVLKWMYGELAARNSGSLSGEVIAFDQSSSFGASGMDSTGYLYVPAACKDGSTVCKLHVALHGCLQSHSQIQSKFIDNTGYNKWADTNNIIIAFPQAVVDYSIHTVWGGTMLPNPNACWDWVGWYGKNADQKGGVQMTAIVNQVNQIISGYHTSTGGNNVTA</sequence>
<comment type="caution">
    <text evidence="1">The sequence shown here is derived from an EMBL/GenBank/DDBJ whole genome shotgun (WGS) entry which is preliminary data.</text>
</comment>
<accession>A0A9W4KF35</accession>
<dbReference type="AlphaFoldDB" id="A0A9W4KF35"/>
<evidence type="ECO:0000313" key="1">
    <source>
        <dbReference type="EMBL" id="CAG8902068.1"/>
    </source>
</evidence>
<dbReference type="Proteomes" id="UP001154252">
    <property type="component" value="Unassembled WGS sequence"/>
</dbReference>
<dbReference type="EMBL" id="CAJVRC010000872">
    <property type="protein sequence ID" value="CAG8902068.1"/>
    <property type="molecule type" value="Genomic_DNA"/>
</dbReference>
<dbReference type="PANTHER" id="PTHR42972:SF8">
    <property type="entry name" value="POLYHYDROXYBUTYRATE DEPOLYMERASE"/>
    <property type="match status" value="1"/>
</dbReference>
<evidence type="ECO:0000313" key="2">
    <source>
        <dbReference type="Proteomes" id="UP001154252"/>
    </source>
</evidence>
<organism evidence="1 2">
    <name type="scientific">Penicillium egyptiacum</name>
    <dbReference type="NCBI Taxonomy" id="1303716"/>
    <lineage>
        <taxon>Eukaryota</taxon>
        <taxon>Fungi</taxon>
        <taxon>Dikarya</taxon>
        <taxon>Ascomycota</taxon>
        <taxon>Pezizomycotina</taxon>
        <taxon>Eurotiomycetes</taxon>
        <taxon>Eurotiomycetidae</taxon>
        <taxon>Eurotiales</taxon>
        <taxon>Aspergillaceae</taxon>
        <taxon>Penicillium</taxon>
    </lineage>
</organism>
<dbReference type="PANTHER" id="PTHR42972">
    <property type="entry name" value="TOL-PAL SYSTEM PROTEIN TOLB"/>
    <property type="match status" value="1"/>
</dbReference>